<feature type="signal peptide" evidence="1">
    <location>
        <begin position="1"/>
        <end position="29"/>
    </location>
</feature>
<dbReference type="RefSeq" id="WP_188796521.1">
    <property type="nucleotide sequence ID" value="NZ_BMJA01000003.1"/>
</dbReference>
<proteinExistence type="predicted"/>
<dbReference type="Pfam" id="PF09912">
    <property type="entry name" value="DUF2141"/>
    <property type="match status" value="1"/>
</dbReference>
<evidence type="ECO:0000256" key="1">
    <source>
        <dbReference type="SAM" id="SignalP"/>
    </source>
</evidence>
<dbReference type="InterPro" id="IPR018673">
    <property type="entry name" value="DUF2141"/>
</dbReference>
<evidence type="ECO:0000313" key="3">
    <source>
        <dbReference type="Proteomes" id="UP000620046"/>
    </source>
</evidence>
<feature type="chain" id="PRO_5046930535" description="DUF2141 domain-containing protein" evidence="1">
    <location>
        <begin position="30"/>
        <end position="150"/>
    </location>
</feature>
<accession>A0ABQ1GJ17</accession>
<sequence length="150" mass="16164">MAIKAFRSHHRLAMMMSIMAGMLSLSAYAANVTVTVDGLRNANGTVRLKLDGSEAGWNNKAQAAATGHVKAAVNAVSYTFSDIPPGTYGLRVYQDEDDSGKLRTNMLGIPKEGYGFSNNPSVMGMPSFQQVQFTVTKEDISVVIHLKHGI</sequence>
<organism evidence="2 3">
    <name type="scientific">Dyella nitratireducens</name>
    <dbReference type="NCBI Taxonomy" id="1849580"/>
    <lineage>
        <taxon>Bacteria</taxon>
        <taxon>Pseudomonadati</taxon>
        <taxon>Pseudomonadota</taxon>
        <taxon>Gammaproteobacteria</taxon>
        <taxon>Lysobacterales</taxon>
        <taxon>Rhodanobacteraceae</taxon>
        <taxon>Dyella</taxon>
    </lineage>
</organism>
<gene>
    <name evidence="2" type="ORF">GCM10010981_37170</name>
</gene>
<reference evidence="3" key="1">
    <citation type="journal article" date="2019" name="Int. J. Syst. Evol. Microbiol.">
        <title>The Global Catalogue of Microorganisms (GCM) 10K type strain sequencing project: providing services to taxonomists for standard genome sequencing and annotation.</title>
        <authorList>
            <consortium name="The Broad Institute Genomics Platform"/>
            <consortium name="The Broad Institute Genome Sequencing Center for Infectious Disease"/>
            <person name="Wu L."/>
            <person name="Ma J."/>
        </authorList>
    </citation>
    <scope>NUCLEOTIDE SEQUENCE [LARGE SCALE GENOMIC DNA]</scope>
    <source>
        <strain evidence="3">CGMCC 1.15439</strain>
    </source>
</reference>
<name>A0ABQ1GJ17_9GAMM</name>
<protein>
    <recommendedName>
        <fullName evidence="4">DUF2141 domain-containing protein</fullName>
    </recommendedName>
</protein>
<keyword evidence="3" id="KW-1185">Reference proteome</keyword>
<evidence type="ECO:0008006" key="4">
    <source>
        <dbReference type="Google" id="ProtNLM"/>
    </source>
</evidence>
<dbReference type="EMBL" id="BMJA01000003">
    <property type="protein sequence ID" value="GGA44566.1"/>
    <property type="molecule type" value="Genomic_DNA"/>
</dbReference>
<dbReference type="Proteomes" id="UP000620046">
    <property type="component" value="Unassembled WGS sequence"/>
</dbReference>
<comment type="caution">
    <text evidence="2">The sequence shown here is derived from an EMBL/GenBank/DDBJ whole genome shotgun (WGS) entry which is preliminary data.</text>
</comment>
<keyword evidence="1" id="KW-0732">Signal</keyword>
<evidence type="ECO:0000313" key="2">
    <source>
        <dbReference type="EMBL" id="GGA44566.1"/>
    </source>
</evidence>